<organism evidence="1">
    <name type="scientific">Arundo donax</name>
    <name type="common">Giant reed</name>
    <name type="synonym">Donax arundinaceus</name>
    <dbReference type="NCBI Taxonomy" id="35708"/>
    <lineage>
        <taxon>Eukaryota</taxon>
        <taxon>Viridiplantae</taxon>
        <taxon>Streptophyta</taxon>
        <taxon>Embryophyta</taxon>
        <taxon>Tracheophyta</taxon>
        <taxon>Spermatophyta</taxon>
        <taxon>Magnoliopsida</taxon>
        <taxon>Liliopsida</taxon>
        <taxon>Poales</taxon>
        <taxon>Poaceae</taxon>
        <taxon>PACMAD clade</taxon>
        <taxon>Arundinoideae</taxon>
        <taxon>Arundineae</taxon>
        <taxon>Arundo</taxon>
    </lineage>
</organism>
<proteinExistence type="predicted"/>
<sequence>MNYRVLAFSLMLGSSVHQAVKNHIYSFIIHPVKLLAKKKPWSSLVSYALCAEIEIR</sequence>
<dbReference type="AlphaFoldDB" id="A0A0A8YYH5"/>
<reference evidence="1" key="2">
    <citation type="journal article" date="2015" name="Data Brief">
        <title>Shoot transcriptome of the giant reed, Arundo donax.</title>
        <authorList>
            <person name="Barrero R.A."/>
            <person name="Guerrero F.D."/>
            <person name="Moolhuijzen P."/>
            <person name="Goolsby J.A."/>
            <person name="Tidwell J."/>
            <person name="Bellgard S.E."/>
            <person name="Bellgard M.I."/>
        </authorList>
    </citation>
    <scope>NUCLEOTIDE SEQUENCE</scope>
    <source>
        <tissue evidence="1">Shoot tissue taken approximately 20 cm above the soil surface</tissue>
    </source>
</reference>
<reference evidence="1" key="1">
    <citation type="submission" date="2014-09" db="EMBL/GenBank/DDBJ databases">
        <authorList>
            <person name="Magalhaes I.L.F."/>
            <person name="Oliveira U."/>
            <person name="Santos F.R."/>
            <person name="Vidigal T.H.D.A."/>
            <person name="Brescovit A.D."/>
            <person name="Santos A.J."/>
        </authorList>
    </citation>
    <scope>NUCLEOTIDE SEQUENCE</scope>
    <source>
        <tissue evidence="1">Shoot tissue taken approximately 20 cm above the soil surface</tissue>
    </source>
</reference>
<dbReference type="EMBL" id="GBRH01268350">
    <property type="protein sequence ID" value="JAD29545.1"/>
    <property type="molecule type" value="Transcribed_RNA"/>
</dbReference>
<protein>
    <submittedName>
        <fullName evidence="1">Uncharacterized protein</fullName>
    </submittedName>
</protein>
<name>A0A0A8YYH5_ARUDO</name>
<evidence type="ECO:0000313" key="1">
    <source>
        <dbReference type="EMBL" id="JAD29545.1"/>
    </source>
</evidence>
<accession>A0A0A8YYH5</accession>